<dbReference type="InterPro" id="IPR013780">
    <property type="entry name" value="Glyco_hydro_b"/>
</dbReference>
<dbReference type="InterPro" id="IPR017853">
    <property type="entry name" value="GH"/>
</dbReference>
<dbReference type="OrthoDB" id="9806701at2"/>
<evidence type="ECO:0000259" key="6">
    <source>
        <dbReference type="Pfam" id="PF17189"/>
    </source>
</evidence>
<comment type="caution">
    <text evidence="7">The sequence shown here is derived from an EMBL/GenBank/DDBJ whole genome shotgun (WGS) entry which is preliminary data.</text>
</comment>
<dbReference type="Gene3D" id="2.60.40.1180">
    <property type="entry name" value="Golgi alpha-mannosidase II"/>
    <property type="match status" value="1"/>
</dbReference>
<evidence type="ECO:0000313" key="7">
    <source>
        <dbReference type="EMBL" id="GAT61739.1"/>
    </source>
</evidence>
<evidence type="ECO:0000256" key="4">
    <source>
        <dbReference type="RuleBase" id="RU361188"/>
    </source>
</evidence>
<reference evidence="8" key="2">
    <citation type="journal article" date="2017" name="Genome Announc.">
        <title>Draft genome sequence of Paludibacter jiangxiensis NM7(T), a propionate-producing fermentative bacterium.</title>
        <authorList>
            <person name="Qiu Y.-L."/>
            <person name="Tourlousse D.M."/>
            <person name="Matsuura N."/>
            <person name="Ohashi A."/>
            <person name="Sekiguchi Y."/>
        </authorList>
    </citation>
    <scope>NUCLEOTIDE SEQUENCE [LARGE SCALE GENOMIC DNA]</scope>
    <source>
        <strain evidence="8">NM7</strain>
    </source>
</reference>
<dbReference type="EMBL" id="BDCR01000001">
    <property type="protein sequence ID" value="GAT61739.1"/>
    <property type="molecule type" value="Genomic_DNA"/>
</dbReference>
<dbReference type="InterPro" id="IPR001139">
    <property type="entry name" value="Glyco_hydro_30"/>
</dbReference>
<dbReference type="PANTHER" id="PTHR11069:SF23">
    <property type="entry name" value="LYSOSOMAL ACID GLUCOSYLCERAMIDASE"/>
    <property type="match status" value="1"/>
</dbReference>
<dbReference type="Proteomes" id="UP000076586">
    <property type="component" value="Unassembled WGS sequence"/>
</dbReference>
<dbReference type="Gene3D" id="3.20.20.80">
    <property type="entry name" value="Glycosidases"/>
    <property type="match status" value="1"/>
</dbReference>
<dbReference type="GO" id="GO:0004348">
    <property type="term" value="F:glucosylceramidase activity"/>
    <property type="evidence" value="ECO:0007669"/>
    <property type="project" value="InterPro"/>
</dbReference>
<dbReference type="GO" id="GO:0006680">
    <property type="term" value="P:glucosylceramide catabolic process"/>
    <property type="evidence" value="ECO:0007669"/>
    <property type="project" value="TreeGrafter"/>
</dbReference>
<protein>
    <submittedName>
        <fullName evidence="7">Glucosylceramidase</fullName>
    </submittedName>
</protein>
<evidence type="ECO:0000259" key="5">
    <source>
        <dbReference type="Pfam" id="PF02055"/>
    </source>
</evidence>
<dbReference type="Pfam" id="PF02055">
    <property type="entry name" value="Glyco_hydro_30"/>
    <property type="match status" value="1"/>
</dbReference>
<dbReference type="STRING" id="681398.PJIAN_1322"/>
<evidence type="ECO:0000313" key="8">
    <source>
        <dbReference type="Proteomes" id="UP000076586"/>
    </source>
</evidence>
<proteinExistence type="inferred from homology"/>
<keyword evidence="4" id="KW-0326">Glycosidase</keyword>
<keyword evidence="2" id="KW-0732">Signal</keyword>
<evidence type="ECO:0000256" key="1">
    <source>
        <dbReference type="ARBA" id="ARBA00005382"/>
    </source>
</evidence>
<feature type="domain" description="Glycosyl hydrolase family 30 beta sandwich" evidence="6">
    <location>
        <begin position="415"/>
        <end position="474"/>
    </location>
</feature>
<organism evidence="7 8">
    <name type="scientific">Paludibacter jiangxiensis</name>
    <dbReference type="NCBI Taxonomy" id="681398"/>
    <lineage>
        <taxon>Bacteria</taxon>
        <taxon>Pseudomonadati</taxon>
        <taxon>Bacteroidota</taxon>
        <taxon>Bacteroidia</taxon>
        <taxon>Bacteroidales</taxon>
        <taxon>Paludibacteraceae</taxon>
        <taxon>Paludibacter</taxon>
    </lineage>
</organism>
<dbReference type="Pfam" id="PF17189">
    <property type="entry name" value="Glyco_hydro_30C"/>
    <property type="match status" value="1"/>
</dbReference>
<dbReference type="AlphaFoldDB" id="A0A170YE92"/>
<dbReference type="PANTHER" id="PTHR11069">
    <property type="entry name" value="GLUCOSYLCERAMIDASE"/>
    <property type="match status" value="1"/>
</dbReference>
<dbReference type="InterPro" id="IPR033453">
    <property type="entry name" value="Glyco_hydro_30_TIM-barrel"/>
</dbReference>
<dbReference type="InterPro" id="IPR033452">
    <property type="entry name" value="GH30_C"/>
</dbReference>
<sequence length="477" mass="52496">MFLVLVFSLLSVTGCKSAIVEGSVTGDQMKEQNPAKTDIMLWLTNPTQSILFQRQNFPINFSGSTNNYPTIIVDSTETHQTIDGFGFALTGSSALLINNLHSEKKEALLKNLFLTDSTGIGLSYLRISIGASDLSPEVFTYNETTDGKRDDSLQYFSLAKDNANLIPVLKEIIKLNPSIKILATPWTAPTWMKTNHSYSGGSLRPDCYDVYARYFVKYIQSMQEAGITIDAITPQNEPLNAYNNPAMLMSATEQANFIKNYLGPQFLDNHLKTKIIIYDHNLDHPEYAIDILNDPEAAKYIDGSAFHLYAGTIETMSKVKSAHPEKNLYFTEQYTAGNGSFAEDFAWHVKNLIIGATRNNSRNVIEWNLASDPTLSMHTPGGCNSCLGALTISADAYRNVSYYIIAHASKFVRSGAVRIGSNIVGDLQNVAFKNPDGQKILIVLNTGKSPVTFNIGFNNKTGLVTLAAGSAGTFVWK</sequence>
<evidence type="ECO:0000256" key="3">
    <source>
        <dbReference type="ARBA" id="ARBA00022801"/>
    </source>
</evidence>
<dbReference type="SUPFAM" id="SSF51445">
    <property type="entry name" value="(Trans)glycosidases"/>
    <property type="match status" value="1"/>
</dbReference>
<keyword evidence="8" id="KW-1185">Reference proteome</keyword>
<accession>A0A170YE92</accession>
<name>A0A170YE92_9BACT</name>
<gene>
    <name evidence="7" type="ORF">PJIAN_1322</name>
</gene>
<comment type="similarity">
    <text evidence="1 4">Belongs to the glycosyl hydrolase 30 family.</text>
</comment>
<reference evidence="8" key="1">
    <citation type="submission" date="2016-04" db="EMBL/GenBank/DDBJ databases">
        <title>Draft genome sequence of Paludibacter jiangxiensis strain NM7.</title>
        <authorList>
            <person name="Qiu Y."/>
            <person name="Matsuura N."/>
            <person name="Ohashi A."/>
            <person name="Tourlousse M.D."/>
            <person name="Sekiguchi Y."/>
        </authorList>
    </citation>
    <scope>NUCLEOTIDE SEQUENCE [LARGE SCALE GENOMIC DNA]</scope>
    <source>
        <strain evidence="8">NM7</strain>
    </source>
</reference>
<feature type="domain" description="Glycosyl hydrolase family 30 TIM-barrel" evidence="5">
    <location>
        <begin position="82"/>
        <end position="412"/>
    </location>
</feature>
<dbReference type="SUPFAM" id="SSF51011">
    <property type="entry name" value="Glycosyl hydrolase domain"/>
    <property type="match status" value="1"/>
</dbReference>
<keyword evidence="3 4" id="KW-0378">Hydrolase</keyword>
<dbReference type="GO" id="GO:0016020">
    <property type="term" value="C:membrane"/>
    <property type="evidence" value="ECO:0007669"/>
    <property type="project" value="GOC"/>
</dbReference>
<evidence type="ECO:0000256" key="2">
    <source>
        <dbReference type="ARBA" id="ARBA00022729"/>
    </source>
</evidence>